<feature type="domain" description="Protein kinase" evidence="24">
    <location>
        <begin position="8"/>
        <end position="277"/>
    </location>
</feature>
<evidence type="ECO:0000256" key="11">
    <source>
        <dbReference type="ARBA" id="ARBA00022737"/>
    </source>
</evidence>
<dbReference type="PROSITE" id="PS50011">
    <property type="entry name" value="PROTEIN_KINASE_DOM"/>
    <property type="match status" value="2"/>
</dbReference>
<feature type="compositionally biased region" description="Low complexity" evidence="23">
    <location>
        <begin position="1573"/>
        <end position="1591"/>
    </location>
</feature>
<dbReference type="Pfam" id="PF08263">
    <property type="entry name" value="LRRNT_2"/>
    <property type="match status" value="2"/>
</dbReference>
<evidence type="ECO:0000256" key="20">
    <source>
        <dbReference type="ARBA" id="ARBA00047899"/>
    </source>
</evidence>
<evidence type="ECO:0000256" key="4">
    <source>
        <dbReference type="ARBA" id="ARBA00012513"/>
    </source>
</evidence>
<dbReference type="InterPro" id="IPR000719">
    <property type="entry name" value="Prot_kinase_dom"/>
</dbReference>
<keyword evidence="6" id="KW-0723">Serine/threonine-protein kinase</keyword>
<dbReference type="CDD" id="cd08215">
    <property type="entry name" value="STKc_Nek"/>
    <property type="match status" value="1"/>
</dbReference>
<keyword evidence="12 22" id="KW-0547">Nucleotide-binding</keyword>
<evidence type="ECO:0000256" key="12">
    <source>
        <dbReference type="ARBA" id="ARBA00022741"/>
    </source>
</evidence>
<dbReference type="SUPFAM" id="SSF52058">
    <property type="entry name" value="L domain-like"/>
    <property type="match status" value="1"/>
</dbReference>
<keyword evidence="16" id="KW-0472">Membrane</keyword>
<dbReference type="Pfam" id="PF00069">
    <property type="entry name" value="Pkinase"/>
    <property type="match status" value="1"/>
</dbReference>
<dbReference type="PROSITE" id="PS00108">
    <property type="entry name" value="PROTEIN_KINASE_ST"/>
    <property type="match status" value="2"/>
</dbReference>
<dbReference type="FunFam" id="3.80.10.10:FF:000190">
    <property type="entry name" value="Receptor-like kinase TMK4"/>
    <property type="match status" value="1"/>
</dbReference>
<sequence length="2046" mass="225654">MESRMDQYEIMEQIGRGAFGAAILVNHKAEKKKYVLKKIRLARQTERCRRSAHQEMALIARIQHPYIVEFKEAWVEKGCYVCIVTGYCEGGDMAELMKKSNGVYFPEEKICKWFTQLLLAVEYLHSNYVLHRDLKCSNIFLTKDQDVRLGDFGLAKTLKADDLASSVVGTPNYMCPELLADIPYGFKSDIWSLGCCMYEMSAYRPAFKAFDMAGLISKINRSSIGPLPSCYSPSLKDMLINMPAFEDGNRKTLIKGMLRKNPEHRPSASEILKHPYLQPYVEQCRPSFILSTNFSPQKPISRPHDSRRNMAESQNSNSSSSDKDSLLSNDKNVLQVVPNCGSKGSETDLVSFDDEDIIDQFLPTQDEHGPNHFTLKMDEKDVKKPPHYDQRSNLELKQPKTIKNIMMAIKEGKVRESSPMRSNRARPSSMPTPKINTETSSKIPKPSTVIPGLKSSHDTPPLAPSKAASDSTKRIQSSHPLKHLLPMFDSPKAKPKHDGVTLTPTKHVGEDGLQTRPRQRTPPSLVRRCTFPGRMKQIGFDAPNDVSNAVTLDTGEILEEVERTPSQVPNGCLINIPKKVLIEPQRTQERGSKGMQTDSSNSISSSISIQGFEIYDDATTPFIEMPDKIPPEHGTVANGSTESHIPRCSTPIQLPSATPRTMHNENHGLENKSVVCSVETSQDVIHIEGTSTGNELVSFTATLAPPVPSSEERFSCKDETSVCGPSSRPDISTESNLTSVSSGDDKFTVRELLSSITEATTCITPPSSSSQQGLQLNTGTAIQNARIDNQVATHLPSVFDDIIHVIRHSSYRVGSEQPVIESMEMGVQSLDVGKLMNVVRDELEMKTTTSEMKTATSPVILKSPSTSEPQSVKSNISDHSTAKETEVRNPVSPTIPKIESSESTTVSSSVNEEETPVKEILDVKSFRQRADALEGLLELSADLLQQNRLEELSIVLRPFGKDKVSPRETAIWLAKSLKGMVIDDSGRSLHCDRPRDHIHSNIVGKQSILEEIAPTWVNVSLRMKDDSETDKAFGWVLEIRIPRLNQTKGGIASYIEVFVRESLVEVIAMEEDDKVRRLNIVVVFLCLLMRLCYGVTDPNDVKVLSDFREGLDNAELLKWPTDEDDDDPCGPPSWPHVFCVGDRVSQIQVQNLGLQGTLPKNFNQLSKLSNLGLQGNKFRGELPSFSGLSELEFAYLDNNLFDTIPFDFFSGLTNIRVLALDHNPFNATTGWSLPGDLAESVQLNNLSLVGCNLVGSVPDFLATLPSLMVLKLSYNRLSGEIPMNFGMTLMQILWLNDQDGEGMTGSINVIGSMTLLTQVWLHGNQFTGIIPENIGDLSSLRDLNLNGNRLVGIIPQSLTKMELNRLDLSNNLFVGPIPKFMSGNVSYASNFFCQSEPDLECAPEVNALLDFLHHVNYPEMLVSEWSGNDPCAGPWIGLSCNQDSKVSILNLPGHKLNGTLSPSLANLTSLLEIRLSGNYLNGTIPENLTELEHLRLLDLTGNNLEPPIPKFRGSLNLIIDGNSLLLLGNQTTSPAAIPVGSPLPGPSSTPPSPSPSSDSLSHSPTSYTPPSPASVSDEVESQPKQSKSSKQVTTVAGISGAATFVAFVTLFLSIYCFRKRKGSLEAPNSIVIHPRDQSDPDNMVKIAVSHNTTGSLFTPTASSSISSSGTESRHIEAGNLLISVQVLRKATKDFAPENELGRGGFGTVYKGELEDGTRIAVKRMEGGLSSNKVHEEFDAEIAVLSKVRHRHLVSLLGYTIEGTERLLVYDYMPQGALSRHLFHWRSLCLEPISWKRRLIIALDVARGMEYLHGLTHQTFIHRDLKSSNILLGDDFRAKVSDFGLVKLAPNGKNSVATKLAGTFGYLAPEYAVMGKITTKADVFSFGVVLMELITGLTALDEGRSEESRYLANWFWQIKSSKEKLMAAVDSSLNNADEESITKVAELAGHCTAREPNHRPDMGHVVNVLSPLVEKWKPVYDELDTCSGIDYRLPLPQLLKAWQEIESNEGSISNSYCYNNNNLNDSKGSIPARPMGFADSLRSTDAR</sequence>
<dbReference type="Pfam" id="PF23452">
    <property type="entry name" value="HPAT"/>
    <property type="match status" value="1"/>
</dbReference>
<keyword evidence="11" id="KW-0677">Repeat</keyword>
<dbReference type="InterPro" id="IPR001245">
    <property type="entry name" value="Ser-Thr/Tyr_kinase_cat_dom"/>
</dbReference>
<evidence type="ECO:0000256" key="15">
    <source>
        <dbReference type="ARBA" id="ARBA00022989"/>
    </source>
</evidence>
<evidence type="ECO:0000256" key="5">
    <source>
        <dbReference type="ARBA" id="ARBA00022475"/>
    </source>
</evidence>
<feature type="compositionally biased region" description="Polar residues" evidence="23">
    <location>
        <begin position="419"/>
        <end position="442"/>
    </location>
</feature>
<evidence type="ECO:0000256" key="7">
    <source>
        <dbReference type="ARBA" id="ARBA00022614"/>
    </source>
</evidence>
<feature type="domain" description="Protein kinase" evidence="24">
    <location>
        <begin position="1694"/>
        <end position="1972"/>
    </location>
</feature>
<dbReference type="InterPro" id="IPR056508">
    <property type="entry name" value="HPAT-like"/>
</dbReference>
<feature type="region of interest" description="Disordered" evidence="23">
    <location>
        <begin position="1536"/>
        <end position="1591"/>
    </location>
</feature>
<evidence type="ECO:0000256" key="13">
    <source>
        <dbReference type="ARBA" id="ARBA00022777"/>
    </source>
</evidence>
<feature type="binding site" evidence="22">
    <location>
        <position position="1722"/>
    </location>
    <ligand>
        <name>ATP</name>
        <dbReference type="ChEBI" id="CHEBI:30616"/>
    </ligand>
</feature>
<dbReference type="InterPro" id="IPR001611">
    <property type="entry name" value="Leu-rich_rpt"/>
</dbReference>
<feature type="region of interest" description="Disordered" evidence="23">
    <location>
        <begin position="708"/>
        <end position="742"/>
    </location>
</feature>
<feature type="region of interest" description="Disordered" evidence="23">
    <location>
        <begin position="504"/>
        <end position="527"/>
    </location>
</feature>
<dbReference type="SMART" id="SM00220">
    <property type="entry name" value="S_TKc"/>
    <property type="match status" value="2"/>
</dbReference>
<organism evidence="25 26">
    <name type="scientific">Cannabis sativa</name>
    <name type="common">Hemp</name>
    <name type="synonym">Marijuana</name>
    <dbReference type="NCBI Taxonomy" id="3483"/>
    <lineage>
        <taxon>Eukaryota</taxon>
        <taxon>Viridiplantae</taxon>
        <taxon>Streptophyta</taxon>
        <taxon>Embryophyta</taxon>
        <taxon>Tracheophyta</taxon>
        <taxon>Spermatophyta</taxon>
        <taxon>Magnoliopsida</taxon>
        <taxon>eudicotyledons</taxon>
        <taxon>Gunneridae</taxon>
        <taxon>Pentapetalae</taxon>
        <taxon>rosids</taxon>
        <taxon>fabids</taxon>
        <taxon>Rosales</taxon>
        <taxon>Cannabaceae</taxon>
        <taxon>Cannabis</taxon>
    </lineage>
</organism>
<dbReference type="FunFam" id="3.30.200.20:FF:000108">
    <property type="entry name" value="Serine/threonine-protein kinase Nek2"/>
    <property type="match status" value="1"/>
</dbReference>
<keyword evidence="9" id="KW-0812">Transmembrane</keyword>
<dbReference type="Pfam" id="PF00560">
    <property type="entry name" value="LRR_1"/>
    <property type="match status" value="1"/>
</dbReference>
<dbReference type="InterPro" id="IPR017441">
    <property type="entry name" value="Protein_kinase_ATP_BS"/>
</dbReference>
<evidence type="ECO:0000256" key="14">
    <source>
        <dbReference type="ARBA" id="ARBA00022840"/>
    </source>
</evidence>
<feature type="region of interest" description="Disordered" evidence="23">
    <location>
        <begin position="292"/>
        <end position="326"/>
    </location>
</feature>
<feature type="region of interest" description="Disordered" evidence="23">
    <location>
        <begin position="2027"/>
        <end position="2046"/>
    </location>
</feature>
<evidence type="ECO:0000256" key="6">
    <source>
        <dbReference type="ARBA" id="ARBA00022527"/>
    </source>
</evidence>
<feature type="region of interest" description="Disordered" evidence="23">
    <location>
        <begin position="413"/>
        <end position="475"/>
    </location>
</feature>
<dbReference type="GO" id="GO:0004674">
    <property type="term" value="F:protein serine/threonine kinase activity"/>
    <property type="evidence" value="ECO:0007669"/>
    <property type="project" value="UniProtKB-KW"/>
</dbReference>
<dbReference type="Gene3D" id="3.30.200.20">
    <property type="entry name" value="Phosphorylase Kinase, domain 1"/>
    <property type="match status" value="2"/>
</dbReference>
<feature type="binding site" evidence="22">
    <location>
        <position position="37"/>
    </location>
    <ligand>
        <name>ATP</name>
        <dbReference type="ChEBI" id="CHEBI:30616"/>
    </ligand>
</feature>
<comment type="caution">
    <text evidence="25">The sequence shown here is derived from an EMBL/GenBank/DDBJ whole genome shotgun (WGS) entry which is preliminary data.</text>
</comment>
<feature type="compositionally biased region" description="Pro residues" evidence="23">
    <location>
        <begin position="1541"/>
        <end position="1554"/>
    </location>
</feature>
<keyword evidence="15" id="KW-1133">Transmembrane helix</keyword>
<dbReference type="Gene3D" id="3.80.10.10">
    <property type="entry name" value="Ribonuclease Inhibitor"/>
    <property type="match status" value="2"/>
</dbReference>
<dbReference type="SMART" id="SM00369">
    <property type="entry name" value="LRR_TYP"/>
    <property type="match status" value="5"/>
</dbReference>
<evidence type="ECO:0000256" key="23">
    <source>
        <dbReference type="SAM" id="MobiDB-lite"/>
    </source>
</evidence>
<evidence type="ECO:0000256" key="1">
    <source>
        <dbReference type="ARBA" id="ARBA00004162"/>
    </source>
</evidence>
<evidence type="ECO:0000259" key="24">
    <source>
        <dbReference type="PROSITE" id="PS50011"/>
    </source>
</evidence>
<comment type="similarity">
    <text evidence="2">Belongs to the protein kinase superfamily. Ser/Thr protein kinase family.</text>
</comment>
<evidence type="ECO:0000256" key="10">
    <source>
        <dbReference type="ARBA" id="ARBA00022729"/>
    </source>
</evidence>
<gene>
    <name evidence="25" type="ORF">G4B88_003007</name>
</gene>
<dbReference type="EC" id="2.7.11.1" evidence="4"/>
<evidence type="ECO:0000256" key="22">
    <source>
        <dbReference type="PROSITE-ProRule" id="PRU10141"/>
    </source>
</evidence>
<keyword evidence="8" id="KW-0808">Transferase</keyword>
<keyword evidence="14 22" id="KW-0067">ATP-binding</keyword>
<dbReference type="InterPro" id="IPR003591">
    <property type="entry name" value="Leu-rich_rpt_typical-subtyp"/>
</dbReference>
<proteinExistence type="inferred from homology"/>
<protein>
    <recommendedName>
        <fullName evidence="4">non-specific serine/threonine protein kinase</fullName>
        <ecNumber evidence="4">2.7.11.1</ecNumber>
    </recommendedName>
</protein>
<dbReference type="PANTHER" id="PTHR47986:SF1">
    <property type="entry name" value="OS04G0685900 PROTEIN"/>
    <property type="match status" value="1"/>
</dbReference>
<keyword evidence="19" id="KW-0325">Glycoprotein</keyword>
<comment type="catalytic activity">
    <reaction evidence="21">
        <text>L-seryl-[protein] + ATP = O-phospho-L-seryl-[protein] + ADP + H(+)</text>
        <dbReference type="Rhea" id="RHEA:17989"/>
        <dbReference type="Rhea" id="RHEA-COMP:9863"/>
        <dbReference type="Rhea" id="RHEA-COMP:11604"/>
        <dbReference type="ChEBI" id="CHEBI:15378"/>
        <dbReference type="ChEBI" id="CHEBI:29999"/>
        <dbReference type="ChEBI" id="CHEBI:30616"/>
        <dbReference type="ChEBI" id="CHEBI:83421"/>
        <dbReference type="ChEBI" id="CHEBI:456216"/>
        <dbReference type="EC" id="2.7.11.1"/>
    </reaction>
</comment>
<keyword evidence="7" id="KW-0433">Leucine-rich repeat</keyword>
<dbReference type="GO" id="GO:0051707">
    <property type="term" value="P:response to other organism"/>
    <property type="evidence" value="ECO:0007669"/>
    <property type="project" value="UniProtKB-ARBA"/>
</dbReference>
<keyword evidence="17" id="KW-1015">Disulfide bond</keyword>
<dbReference type="GO" id="GO:0005524">
    <property type="term" value="F:ATP binding"/>
    <property type="evidence" value="ECO:0007669"/>
    <property type="project" value="UniProtKB-UniRule"/>
</dbReference>
<feature type="compositionally biased region" description="Low complexity" evidence="23">
    <location>
        <begin position="315"/>
        <end position="326"/>
    </location>
</feature>
<dbReference type="Pfam" id="PF07714">
    <property type="entry name" value="PK_Tyr_Ser-Thr"/>
    <property type="match status" value="1"/>
</dbReference>
<reference evidence="25 26" key="1">
    <citation type="journal article" date="2020" name="bioRxiv">
        <title>Sequence and annotation of 42 cannabis genomes reveals extensive copy number variation in cannabinoid synthesis and pathogen resistance genes.</title>
        <authorList>
            <person name="Mckernan K.J."/>
            <person name="Helbert Y."/>
            <person name="Kane L.T."/>
            <person name="Ebling H."/>
            <person name="Zhang L."/>
            <person name="Liu B."/>
            <person name="Eaton Z."/>
            <person name="Mclaughlin S."/>
            <person name="Kingan S."/>
            <person name="Baybayan P."/>
            <person name="Concepcion G."/>
            <person name="Jordan M."/>
            <person name="Riva A."/>
            <person name="Barbazuk W."/>
            <person name="Harkins T."/>
        </authorList>
    </citation>
    <scope>NUCLEOTIDE SEQUENCE [LARGE SCALE GENOMIC DNA]</scope>
    <source>
        <strain evidence="26">cv. Jamaican Lion 4</strain>
        <tissue evidence="25">Leaf</tissue>
    </source>
</reference>
<comment type="catalytic activity">
    <reaction evidence="20">
        <text>L-threonyl-[protein] + ATP = O-phospho-L-threonyl-[protein] + ADP + H(+)</text>
        <dbReference type="Rhea" id="RHEA:46608"/>
        <dbReference type="Rhea" id="RHEA-COMP:11060"/>
        <dbReference type="Rhea" id="RHEA-COMP:11605"/>
        <dbReference type="ChEBI" id="CHEBI:15378"/>
        <dbReference type="ChEBI" id="CHEBI:30013"/>
        <dbReference type="ChEBI" id="CHEBI:30616"/>
        <dbReference type="ChEBI" id="CHEBI:61977"/>
        <dbReference type="ChEBI" id="CHEBI:456216"/>
        <dbReference type="EC" id="2.7.11.1"/>
    </reaction>
</comment>
<dbReference type="PANTHER" id="PTHR47986">
    <property type="entry name" value="OSJNBA0070M12.3 PROTEIN"/>
    <property type="match status" value="1"/>
</dbReference>
<evidence type="ECO:0000256" key="2">
    <source>
        <dbReference type="ARBA" id="ARBA00008684"/>
    </source>
</evidence>
<dbReference type="InterPro" id="IPR013210">
    <property type="entry name" value="LRR_N_plant-typ"/>
</dbReference>
<dbReference type="InterPro" id="IPR052422">
    <property type="entry name" value="Auxin_Ser/Thr_Kinase"/>
</dbReference>
<feature type="compositionally biased region" description="Low complexity" evidence="23">
    <location>
        <begin position="1555"/>
        <end position="1566"/>
    </location>
</feature>
<dbReference type="GO" id="GO:0005886">
    <property type="term" value="C:plasma membrane"/>
    <property type="evidence" value="ECO:0007669"/>
    <property type="project" value="UniProtKB-SubCell"/>
</dbReference>
<comment type="subcellular location">
    <subcellularLocation>
        <location evidence="1">Cell membrane</location>
        <topology evidence="1">Single-pass membrane protein</topology>
    </subcellularLocation>
</comment>
<keyword evidence="13" id="KW-0418">Kinase</keyword>
<evidence type="ECO:0000256" key="19">
    <source>
        <dbReference type="ARBA" id="ARBA00023180"/>
    </source>
</evidence>
<dbReference type="FunFam" id="3.80.10.10:FF:000129">
    <property type="entry name" value="Leucine-rich repeat receptor-like kinase"/>
    <property type="match status" value="1"/>
</dbReference>
<feature type="compositionally biased region" description="Low complexity" evidence="23">
    <location>
        <begin position="901"/>
        <end position="910"/>
    </location>
</feature>
<dbReference type="InterPro" id="IPR011009">
    <property type="entry name" value="Kinase-like_dom_sf"/>
</dbReference>
<feature type="compositionally biased region" description="Polar residues" evidence="23">
    <location>
        <begin position="729"/>
        <end position="742"/>
    </location>
</feature>
<evidence type="ECO:0000313" key="25">
    <source>
        <dbReference type="EMBL" id="KAF4371078.1"/>
    </source>
</evidence>
<evidence type="ECO:0000256" key="8">
    <source>
        <dbReference type="ARBA" id="ARBA00022679"/>
    </source>
</evidence>
<keyword evidence="10" id="KW-0732">Signal</keyword>
<evidence type="ECO:0000256" key="17">
    <source>
        <dbReference type="ARBA" id="ARBA00023157"/>
    </source>
</evidence>
<dbReference type="PROSITE" id="PS00107">
    <property type="entry name" value="PROTEIN_KINASE_ATP"/>
    <property type="match status" value="2"/>
</dbReference>
<evidence type="ECO:0000256" key="16">
    <source>
        <dbReference type="ARBA" id="ARBA00023136"/>
    </source>
</evidence>
<keyword evidence="5" id="KW-1003">Cell membrane</keyword>
<accession>A0A7J6FKB2</accession>
<dbReference type="SUPFAM" id="SSF56112">
    <property type="entry name" value="Protein kinase-like (PK-like)"/>
    <property type="match status" value="2"/>
</dbReference>
<dbReference type="FunFam" id="1.10.510.10:FF:000468">
    <property type="entry name" value="PTI1-like tyrosine-protein kinase 3"/>
    <property type="match status" value="1"/>
</dbReference>
<dbReference type="CDD" id="cd14066">
    <property type="entry name" value="STKc_IRAK"/>
    <property type="match status" value="1"/>
</dbReference>
<feature type="compositionally biased region" description="Basic and acidic residues" evidence="23">
    <location>
        <begin position="710"/>
        <end position="720"/>
    </location>
</feature>
<dbReference type="Proteomes" id="UP000583929">
    <property type="component" value="Unassembled WGS sequence"/>
</dbReference>
<evidence type="ECO:0000256" key="21">
    <source>
        <dbReference type="ARBA" id="ARBA00048679"/>
    </source>
</evidence>
<evidence type="ECO:0000256" key="18">
    <source>
        <dbReference type="ARBA" id="ARBA00023170"/>
    </source>
</evidence>
<evidence type="ECO:0000313" key="26">
    <source>
        <dbReference type="Proteomes" id="UP000583929"/>
    </source>
</evidence>
<dbReference type="InterPro" id="IPR032675">
    <property type="entry name" value="LRR_dom_sf"/>
</dbReference>
<evidence type="ECO:0000256" key="3">
    <source>
        <dbReference type="ARBA" id="ARBA00010886"/>
    </source>
</evidence>
<dbReference type="Gene3D" id="1.10.510.10">
    <property type="entry name" value="Transferase(Phosphotransferase) domain 1"/>
    <property type="match status" value="2"/>
</dbReference>
<dbReference type="EMBL" id="JAATIQ010000199">
    <property type="protein sequence ID" value="KAF4371078.1"/>
    <property type="molecule type" value="Genomic_DNA"/>
</dbReference>
<feature type="region of interest" description="Disordered" evidence="23">
    <location>
        <begin position="861"/>
        <end position="913"/>
    </location>
</feature>
<dbReference type="InterPro" id="IPR008271">
    <property type="entry name" value="Ser/Thr_kinase_AS"/>
</dbReference>
<keyword evidence="26" id="KW-1185">Reference proteome</keyword>
<evidence type="ECO:0000256" key="9">
    <source>
        <dbReference type="ARBA" id="ARBA00022692"/>
    </source>
</evidence>
<keyword evidence="18" id="KW-0675">Receptor</keyword>
<name>A0A7J6FKB2_CANSA</name>
<comment type="similarity">
    <text evidence="3">Belongs to the protein kinase superfamily. NEK Ser/Thr protein kinase family. NIMA subfamily.</text>
</comment>
<dbReference type="FunFam" id="3.30.200.20:FF:000039">
    <property type="entry name" value="receptor-like protein kinase FERONIA"/>
    <property type="match status" value="1"/>
</dbReference>
<feature type="compositionally biased region" description="Polar residues" evidence="23">
    <location>
        <begin position="861"/>
        <end position="879"/>
    </location>
</feature>